<proteinExistence type="predicted"/>
<organism evidence="1">
    <name type="scientific">marine sediment metagenome</name>
    <dbReference type="NCBI Taxonomy" id="412755"/>
    <lineage>
        <taxon>unclassified sequences</taxon>
        <taxon>metagenomes</taxon>
        <taxon>ecological metagenomes</taxon>
    </lineage>
</organism>
<dbReference type="AlphaFoldDB" id="A0A0F9PTJ9"/>
<protein>
    <submittedName>
        <fullName evidence="1">Uncharacterized protein</fullName>
    </submittedName>
</protein>
<accession>A0A0F9PTJ9</accession>
<sequence>MTGQCSDIVGAFDRRDNWVHPADLLLGTIQRELYLKYFIGHEIYDTLLELVFWIDGEGHAPKRPRSP</sequence>
<name>A0A0F9PTJ9_9ZZZZ</name>
<comment type="caution">
    <text evidence="1">The sequence shown here is derived from an EMBL/GenBank/DDBJ whole genome shotgun (WGS) entry which is preliminary data.</text>
</comment>
<dbReference type="EMBL" id="LAZR01005869">
    <property type="protein sequence ID" value="KKM96522.1"/>
    <property type="molecule type" value="Genomic_DNA"/>
</dbReference>
<gene>
    <name evidence="1" type="ORF">LCGC14_1177180</name>
</gene>
<reference evidence="1" key="1">
    <citation type="journal article" date="2015" name="Nature">
        <title>Complex archaea that bridge the gap between prokaryotes and eukaryotes.</title>
        <authorList>
            <person name="Spang A."/>
            <person name="Saw J.H."/>
            <person name="Jorgensen S.L."/>
            <person name="Zaremba-Niedzwiedzka K."/>
            <person name="Martijn J."/>
            <person name="Lind A.E."/>
            <person name="van Eijk R."/>
            <person name="Schleper C."/>
            <person name="Guy L."/>
            <person name="Ettema T.J."/>
        </authorList>
    </citation>
    <scope>NUCLEOTIDE SEQUENCE</scope>
</reference>
<evidence type="ECO:0000313" key="1">
    <source>
        <dbReference type="EMBL" id="KKM96522.1"/>
    </source>
</evidence>